<keyword evidence="1" id="KW-0813">Transport</keyword>
<dbReference type="InterPro" id="IPR043926">
    <property type="entry name" value="ABCG_dom"/>
</dbReference>
<sequence length="207" mass="23104">MTVRETLDFSAQCQGVGRRPKILKEVNTRESVAGIIPDADIDLYMKVVAVEASERSLQTDYILKIMGLETCADTMVGDAMRRGISGGQKKRLTTAEMIVGPAKAYFMDEISNGLDSSTTFQIINCFQQLTNISEYTMVISLLQPTPEVFDLFDDLILMAEGKIIYHGPRNEALNFFEECGFKCPERKAAADFLQEVIVLNHKNNCSN</sequence>
<proteinExistence type="predicted"/>
<dbReference type="AlphaFoldDB" id="A0A9R0SQE4"/>
<name>A0A9R0SQE4_TRITD</name>
<dbReference type="PANTHER" id="PTHR19241">
    <property type="entry name" value="ATP-BINDING CASSETTE TRANSPORTER"/>
    <property type="match status" value="1"/>
</dbReference>
<evidence type="ECO:0000313" key="5">
    <source>
        <dbReference type="Proteomes" id="UP000324705"/>
    </source>
</evidence>
<evidence type="ECO:0000259" key="3">
    <source>
        <dbReference type="Pfam" id="PF19055"/>
    </source>
</evidence>
<keyword evidence="2" id="KW-0472">Membrane</keyword>
<dbReference type="Pfam" id="PF19055">
    <property type="entry name" value="ABC2_membrane_7"/>
    <property type="match status" value="1"/>
</dbReference>
<dbReference type="SUPFAM" id="SSF52540">
    <property type="entry name" value="P-loop containing nucleoside triphosphate hydrolases"/>
    <property type="match status" value="1"/>
</dbReference>
<evidence type="ECO:0000313" key="4">
    <source>
        <dbReference type="EMBL" id="VAH98362.1"/>
    </source>
</evidence>
<gene>
    <name evidence="4" type="ORF">TRITD_4Av1G236190</name>
</gene>
<dbReference type="GO" id="GO:0140359">
    <property type="term" value="F:ABC-type transporter activity"/>
    <property type="evidence" value="ECO:0007669"/>
    <property type="project" value="InterPro"/>
</dbReference>
<keyword evidence="5" id="KW-1185">Reference proteome</keyword>
<dbReference type="Gramene" id="TRITD4Av1G236190.3">
    <property type="protein sequence ID" value="TRITD4Av1G236190.3"/>
    <property type="gene ID" value="TRITD4Av1G236190"/>
</dbReference>
<evidence type="ECO:0000256" key="2">
    <source>
        <dbReference type="ARBA" id="ARBA00023136"/>
    </source>
</evidence>
<dbReference type="EMBL" id="LT934117">
    <property type="protein sequence ID" value="VAH98362.1"/>
    <property type="molecule type" value="Genomic_DNA"/>
</dbReference>
<protein>
    <recommendedName>
        <fullName evidence="3">ABC transporter family G domain-containing protein</fullName>
    </recommendedName>
</protein>
<dbReference type="Proteomes" id="UP000324705">
    <property type="component" value="Chromosome 4A"/>
</dbReference>
<evidence type="ECO:0000256" key="1">
    <source>
        <dbReference type="ARBA" id="ARBA00022448"/>
    </source>
</evidence>
<reference evidence="4 5" key="1">
    <citation type="submission" date="2017-09" db="EMBL/GenBank/DDBJ databases">
        <authorList>
            <consortium name="International Durum Wheat Genome Sequencing Consortium (IDWGSC)"/>
            <person name="Milanesi L."/>
        </authorList>
    </citation>
    <scope>NUCLEOTIDE SEQUENCE [LARGE SCALE GENOMIC DNA]</scope>
    <source>
        <strain evidence="5">cv. Svevo</strain>
    </source>
</reference>
<dbReference type="InterPro" id="IPR027417">
    <property type="entry name" value="P-loop_NTPase"/>
</dbReference>
<feature type="domain" description="ABC transporter family G" evidence="3">
    <location>
        <begin position="143"/>
        <end position="196"/>
    </location>
</feature>
<organism evidence="4 5">
    <name type="scientific">Triticum turgidum subsp. durum</name>
    <name type="common">Durum wheat</name>
    <name type="synonym">Triticum durum</name>
    <dbReference type="NCBI Taxonomy" id="4567"/>
    <lineage>
        <taxon>Eukaryota</taxon>
        <taxon>Viridiplantae</taxon>
        <taxon>Streptophyta</taxon>
        <taxon>Embryophyta</taxon>
        <taxon>Tracheophyta</taxon>
        <taxon>Spermatophyta</taxon>
        <taxon>Magnoliopsida</taxon>
        <taxon>Liliopsida</taxon>
        <taxon>Poales</taxon>
        <taxon>Poaceae</taxon>
        <taxon>BOP clade</taxon>
        <taxon>Pooideae</taxon>
        <taxon>Triticodae</taxon>
        <taxon>Triticeae</taxon>
        <taxon>Triticinae</taxon>
        <taxon>Triticum</taxon>
    </lineage>
</organism>
<accession>A0A9R0SQE4</accession>
<dbReference type="Gene3D" id="3.40.50.300">
    <property type="entry name" value="P-loop containing nucleotide triphosphate hydrolases"/>
    <property type="match status" value="1"/>
</dbReference>